<comment type="caution">
    <text evidence="3">The sequence shown here is derived from an EMBL/GenBank/DDBJ whole genome shotgun (WGS) entry which is preliminary data.</text>
</comment>
<accession>A0A445CM66</accession>
<dbReference type="PANTHER" id="PTHR31672:SF13">
    <property type="entry name" value="F-BOX PROTEIN CPR30-LIKE"/>
    <property type="match status" value="1"/>
</dbReference>
<proteinExistence type="predicted"/>
<keyword evidence="4" id="KW-1185">Reference proteome</keyword>
<dbReference type="EMBL" id="SDMP01000006">
    <property type="protein sequence ID" value="RYR52025.1"/>
    <property type="molecule type" value="Genomic_DNA"/>
</dbReference>
<dbReference type="AlphaFoldDB" id="A0A445CM66"/>
<gene>
    <name evidence="3" type="ORF">Ahy_A06g026952</name>
</gene>
<dbReference type="InterPro" id="IPR050796">
    <property type="entry name" value="SCF_F-box_component"/>
</dbReference>
<dbReference type="Pfam" id="PF08268">
    <property type="entry name" value="FBA_3"/>
    <property type="match status" value="1"/>
</dbReference>
<dbReference type="STRING" id="3818.A0A445CM66"/>
<reference evidence="3 4" key="1">
    <citation type="submission" date="2019-01" db="EMBL/GenBank/DDBJ databases">
        <title>Sequencing of cultivated peanut Arachis hypogaea provides insights into genome evolution and oil improvement.</title>
        <authorList>
            <person name="Chen X."/>
        </authorList>
    </citation>
    <scope>NUCLEOTIDE SEQUENCE [LARGE SCALE GENOMIC DNA]</scope>
    <source>
        <strain evidence="4">cv. Fuhuasheng</strain>
        <tissue evidence="3">Leaves</tissue>
    </source>
</reference>
<dbReference type="NCBIfam" id="TIGR01640">
    <property type="entry name" value="F_box_assoc_1"/>
    <property type="match status" value="1"/>
</dbReference>
<dbReference type="InterPro" id="IPR013187">
    <property type="entry name" value="F-box-assoc_dom_typ3"/>
</dbReference>
<organism evidence="3 4">
    <name type="scientific">Arachis hypogaea</name>
    <name type="common">Peanut</name>
    <dbReference type="NCBI Taxonomy" id="3818"/>
    <lineage>
        <taxon>Eukaryota</taxon>
        <taxon>Viridiplantae</taxon>
        <taxon>Streptophyta</taxon>
        <taxon>Embryophyta</taxon>
        <taxon>Tracheophyta</taxon>
        <taxon>Spermatophyta</taxon>
        <taxon>Magnoliopsida</taxon>
        <taxon>eudicotyledons</taxon>
        <taxon>Gunneridae</taxon>
        <taxon>Pentapetalae</taxon>
        <taxon>rosids</taxon>
        <taxon>fabids</taxon>
        <taxon>Fabales</taxon>
        <taxon>Fabaceae</taxon>
        <taxon>Papilionoideae</taxon>
        <taxon>50 kb inversion clade</taxon>
        <taxon>dalbergioids sensu lato</taxon>
        <taxon>Dalbergieae</taxon>
        <taxon>Pterocarpus clade</taxon>
        <taxon>Arachis</taxon>
    </lineage>
</organism>
<protein>
    <recommendedName>
        <fullName evidence="2">F-box associated beta-propeller type 3 domain-containing protein</fullName>
    </recommendedName>
</protein>
<dbReference type="PANTHER" id="PTHR31672">
    <property type="entry name" value="BNACNNG10540D PROTEIN"/>
    <property type="match status" value="1"/>
</dbReference>
<name>A0A445CM66_ARAHY</name>
<evidence type="ECO:0000256" key="1">
    <source>
        <dbReference type="SAM" id="MobiDB-lite"/>
    </source>
</evidence>
<dbReference type="Proteomes" id="UP000289738">
    <property type="component" value="Chromosome A06"/>
</dbReference>
<evidence type="ECO:0000313" key="4">
    <source>
        <dbReference type="Proteomes" id="UP000289738"/>
    </source>
</evidence>
<evidence type="ECO:0000259" key="2">
    <source>
        <dbReference type="Pfam" id="PF08268"/>
    </source>
</evidence>
<feature type="domain" description="F-box associated beta-propeller type 3" evidence="2">
    <location>
        <begin position="284"/>
        <end position="476"/>
    </location>
</feature>
<dbReference type="InterPro" id="IPR017451">
    <property type="entry name" value="F-box-assoc_interact_dom"/>
</dbReference>
<sequence>MNNPLVLLTKVAHLQELLSRTKKTSSLSGSTPGNSETPSPLKTRLHNSLSDADDEGDLELRFSTEIRSGNCNSTGASEEDKEFDFMHIPYSLASVTRPQFSLFAHIPLSKLLPIAPLLGITENNVADAMVPAFSQQSLPRESDGKNDQISLPMLFCMPGEVSCILFLHGLTQNNIVGCLLSLYLNYFVLNCQEIPNTKFSVCQCVCKHWNTLISDPNFAKLLFTYTSPATMIRPCHSRIFHLIEYDRIEWRNNPFCLSLFEVLGPNNSSSIKHDPKFEIPLPIPKSFQSKRVYVDVHSCNGLFHMRWSIDRDISFVCNPITGEFIRLPKHPPILTPCKQISWCFGFHPKTNQYKVMRIHIFKHDHRIVFEMHTVGTSTWINIEVNYPKHLTNVFEHPTYFNGALHWIGRDVDRNVSIWTFNFDTEQFQFFSNTPKGQGKGAIAEFRGSLCFMYFNELLVSMWMMKRYGVGESWISIFQYSITTSQLPSCIAYHENQEFWIFGTPWHDVEVHGKFQMIHHVPTLISLKSIIIGDNVEGKTRVENVTSPSLLLCRRSLARTPSVTARLHELPPPPLARMSSLLCCSLYTSSLCRLSAYVSLCLAPSILAVHSFVEFLFLNPLQGSNLVLKSSASEVGTPICIPSRDFIDIGSIASIENNHTPVDYAKKGLKGAIKNVEVFMDAFRAD</sequence>
<feature type="compositionally biased region" description="Polar residues" evidence="1">
    <location>
        <begin position="32"/>
        <end position="50"/>
    </location>
</feature>
<feature type="region of interest" description="Disordered" evidence="1">
    <location>
        <begin position="21"/>
        <end position="54"/>
    </location>
</feature>
<evidence type="ECO:0000313" key="3">
    <source>
        <dbReference type="EMBL" id="RYR52025.1"/>
    </source>
</evidence>
<dbReference type="Gene3D" id="2.40.30.10">
    <property type="entry name" value="Translation factors"/>
    <property type="match status" value="1"/>
</dbReference>